<evidence type="ECO:0000256" key="5">
    <source>
        <dbReference type="ARBA" id="ARBA00047422"/>
    </source>
</evidence>
<dbReference type="GO" id="GO:0032259">
    <property type="term" value="P:methylation"/>
    <property type="evidence" value="ECO:0007669"/>
    <property type="project" value="UniProtKB-KW"/>
</dbReference>
<dbReference type="AlphaFoldDB" id="E3FM40"/>
<dbReference type="Proteomes" id="UP000001351">
    <property type="component" value="Chromosome"/>
</dbReference>
<dbReference type="InterPro" id="IPR031303">
    <property type="entry name" value="C5_meth_CS"/>
</dbReference>
<dbReference type="GO" id="GO:0044027">
    <property type="term" value="P:negative regulation of gene expression via chromosomal CpG island methylation"/>
    <property type="evidence" value="ECO:0007669"/>
    <property type="project" value="TreeGrafter"/>
</dbReference>
<gene>
    <name evidence="9" type="ordered locus">STAUR_0235</name>
</gene>
<evidence type="ECO:0000256" key="4">
    <source>
        <dbReference type="ARBA" id="ARBA00022747"/>
    </source>
</evidence>
<keyword evidence="2 6" id="KW-0808">Transferase</keyword>
<dbReference type="CDD" id="cd00315">
    <property type="entry name" value="Cyt_C5_DNA_methylase"/>
    <property type="match status" value="1"/>
</dbReference>
<dbReference type="Gene3D" id="3.40.50.150">
    <property type="entry name" value="Vaccinia Virus protein VP39"/>
    <property type="match status" value="1"/>
</dbReference>
<dbReference type="HOGENOM" id="CLU_006958_2_0_7"/>
<dbReference type="KEGG" id="sur:STAUR_0235"/>
<dbReference type="PROSITE" id="PS51679">
    <property type="entry name" value="SAM_MT_C5"/>
    <property type="match status" value="1"/>
</dbReference>
<organism evidence="9 10">
    <name type="scientific">Stigmatella aurantiaca (strain DW4/3-1)</name>
    <dbReference type="NCBI Taxonomy" id="378806"/>
    <lineage>
        <taxon>Bacteria</taxon>
        <taxon>Pseudomonadati</taxon>
        <taxon>Myxococcota</taxon>
        <taxon>Myxococcia</taxon>
        <taxon>Myxococcales</taxon>
        <taxon>Cystobacterineae</taxon>
        <taxon>Archangiaceae</taxon>
        <taxon>Stigmatella</taxon>
    </lineage>
</organism>
<comment type="similarity">
    <text evidence="6 7">Belongs to the class I-like SAM-binding methyltransferase superfamily. C5-methyltransferase family.</text>
</comment>
<dbReference type="PANTHER" id="PTHR10629">
    <property type="entry name" value="CYTOSINE-SPECIFIC METHYLTRANSFERASE"/>
    <property type="match status" value="1"/>
</dbReference>
<name>E3FM40_STIAD</name>
<dbReference type="Pfam" id="PF00145">
    <property type="entry name" value="DNA_methylase"/>
    <property type="match status" value="1"/>
</dbReference>
<dbReference type="eggNOG" id="COG0270">
    <property type="taxonomic scope" value="Bacteria"/>
</dbReference>
<evidence type="ECO:0000256" key="3">
    <source>
        <dbReference type="ARBA" id="ARBA00022691"/>
    </source>
</evidence>
<dbReference type="GO" id="GO:0009307">
    <property type="term" value="P:DNA restriction-modification system"/>
    <property type="evidence" value="ECO:0007669"/>
    <property type="project" value="UniProtKB-KW"/>
</dbReference>
<evidence type="ECO:0000256" key="2">
    <source>
        <dbReference type="ARBA" id="ARBA00022679"/>
    </source>
</evidence>
<evidence type="ECO:0000313" key="9">
    <source>
        <dbReference type="EMBL" id="ADO68044.1"/>
    </source>
</evidence>
<dbReference type="STRING" id="378806.STAUR_0235"/>
<dbReference type="PRINTS" id="PR00105">
    <property type="entry name" value="C5METTRFRASE"/>
</dbReference>
<proteinExistence type="inferred from homology"/>
<dbReference type="RefSeq" id="WP_013374050.1">
    <property type="nucleotide sequence ID" value="NC_014623.1"/>
</dbReference>
<dbReference type="PROSITE" id="PS00095">
    <property type="entry name" value="C5_MTASE_2"/>
    <property type="match status" value="1"/>
</dbReference>
<dbReference type="GO" id="GO:0003886">
    <property type="term" value="F:DNA (cytosine-5-)-methyltransferase activity"/>
    <property type="evidence" value="ECO:0007669"/>
    <property type="project" value="UniProtKB-EC"/>
</dbReference>
<protein>
    <recommendedName>
        <fullName evidence="8">Cytosine-specific methyltransferase</fullName>
        <ecNumber evidence="8">2.1.1.37</ecNumber>
    </recommendedName>
</protein>
<dbReference type="GO" id="GO:0003677">
    <property type="term" value="F:DNA binding"/>
    <property type="evidence" value="ECO:0007669"/>
    <property type="project" value="TreeGrafter"/>
</dbReference>
<dbReference type="EC" id="2.1.1.37" evidence="8"/>
<feature type="active site" evidence="6">
    <location>
        <position position="83"/>
    </location>
</feature>
<dbReference type="InterPro" id="IPR001525">
    <property type="entry name" value="C5_MeTfrase"/>
</dbReference>
<sequence length="332" mass="35469">MIPPLRTRRPSLTAIEICAGAGGQAIGLDMAGFEHVAAVEIDKHACATLRLNRPQWRVFEEDLKDFSGSSFRGVDLLAGGVPCPPFSIAGKQLGADDERDLFPEALRLVEEIRPAAVMLENVRGLAAERFSEYRASVLSRLERLGYVPSWRVLNASDYGVPQLRPRFILVALRPVAATHFIWPKAQREIPTVGNTIGDLMAAGGWPGADAWVAGAQALAPTIVGGSKKHGGPDLGPTRARLEWSKLGVDGLGIANAAPDAAFPPGQKPKLTVPMVARLQGFPDDWKLSGGKTAAYRQVGNAFPPPVARAVGLCLRKALVKAQAEAPAQLRFA</sequence>
<evidence type="ECO:0000256" key="8">
    <source>
        <dbReference type="RuleBase" id="RU000417"/>
    </source>
</evidence>
<dbReference type="PANTHER" id="PTHR10629:SF52">
    <property type="entry name" value="DNA (CYTOSINE-5)-METHYLTRANSFERASE 1"/>
    <property type="match status" value="1"/>
</dbReference>
<dbReference type="InterPro" id="IPR050390">
    <property type="entry name" value="C5-Methyltransferase"/>
</dbReference>
<evidence type="ECO:0000256" key="6">
    <source>
        <dbReference type="PROSITE-ProRule" id="PRU01016"/>
    </source>
</evidence>
<dbReference type="PROSITE" id="PS00094">
    <property type="entry name" value="C5_MTASE_1"/>
    <property type="match status" value="1"/>
</dbReference>
<keyword evidence="3 6" id="KW-0949">S-adenosyl-L-methionine</keyword>
<accession>E3FM40</accession>
<comment type="catalytic activity">
    <reaction evidence="5 8">
        <text>a 2'-deoxycytidine in DNA + S-adenosyl-L-methionine = a 5-methyl-2'-deoxycytidine in DNA + S-adenosyl-L-homocysteine + H(+)</text>
        <dbReference type="Rhea" id="RHEA:13681"/>
        <dbReference type="Rhea" id="RHEA-COMP:11369"/>
        <dbReference type="Rhea" id="RHEA-COMP:11370"/>
        <dbReference type="ChEBI" id="CHEBI:15378"/>
        <dbReference type="ChEBI" id="CHEBI:57856"/>
        <dbReference type="ChEBI" id="CHEBI:59789"/>
        <dbReference type="ChEBI" id="CHEBI:85452"/>
        <dbReference type="ChEBI" id="CHEBI:85454"/>
        <dbReference type="EC" id="2.1.1.37"/>
    </reaction>
</comment>
<evidence type="ECO:0000256" key="1">
    <source>
        <dbReference type="ARBA" id="ARBA00022603"/>
    </source>
</evidence>
<keyword evidence="1 6" id="KW-0489">Methyltransferase</keyword>
<dbReference type="EMBL" id="CP002271">
    <property type="protein sequence ID" value="ADO68044.1"/>
    <property type="molecule type" value="Genomic_DNA"/>
</dbReference>
<dbReference type="NCBIfam" id="TIGR00675">
    <property type="entry name" value="dcm"/>
    <property type="match status" value="1"/>
</dbReference>
<dbReference type="SUPFAM" id="SSF53335">
    <property type="entry name" value="S-adenosyl-L-methionine-dependent methyltransferases"/>
    <property type="match status" value="1"/>
</dbReference>
<evidence type="ECO:0000256" key="7">
    <source>
        <dbReference type="RuleBase" id="RU000416"/>
    </source>
</evidence>
<dbReference type="REBASE" id="28443">
    <property type="entry name" value="M.SauDWORF235P"/>
</dbReference>
<keyword evidence="4" id="KW-0680">Restriction system</keyword>
<dbReference type="Gene3D" id="3.90.120.10">
    <property type="entry name" value="DNA Methylase, subunit A, domain 2"/>
    <property type="match status" value="1"/>
</dbReference>
<evidence type="ECO:0000313" key="10">
    <source>
        <dbReference type="Proteomes" id="UP000001351"/>
    </source>
</evidence>
<dbReference type="InterPro" id="IPR018117">
    <property type="entry name" value="C5_DNA_meth_AS"/>
</dbReference>
<dbReference type="InterPro" id="IPR029063">
    <property type="entry name" value="SAM-dependent_MTases_sf"/>
</dbReference>
<reference evidence="9 10" key="1">
    <citation type="journal article" date="2011" name="Mol. Biol. Evol.">
        <title>Comparative genomic analysis of fruiting body formation in Myxococcales.</title>
        <authorList>
            <person name="Huntley S."/>
            <person name="Hamann N."/>
            <person name="Wegener-Feldbrugge S."/>
            <person name="Treuner-Lange A."/>
            <person name="Kube M."/>
            <person name="Reinhardt R."/>
            <person name="Klages S."/>
            <person name="Muller R."/>
            <person name="Ronning C.M."/>
            <person name="Nierman W.C."/>
            <person name="Sogaard-Andersen L."/>
        </authorList>
    </citation>
    <scope>NUCLEOTIDE SEQUENCE [LARGE SCALE GENOMIC DNA]</scope>
    <source>
        <strain evidence="9 10">DW4/3-1</strain>
    </source>
</reference>
<keyword evidence="10" id="KW-1185">Reference proteome</keyword>